<evidence type="ECO:0000259" key="1">
    <source>
        <dbReference type="Pfam" id="PF07238"/>
    </source>
</evidence>
<dbReference type="AlphaFoldDB" id="A0A512C179"/>
<dbReference type="Pfam" id="PF07238">
    <property type="entry name" value="PilZ"/>
    <property type="match status" value="1"/>
</dbReference>
<dbReference type="InterPro" id="IPR009875">
    <property type="entry name" value="PilZ_domain"/>
</dbReference>
<feature type="domain" description="PilZ" evidence="1">
    <location>
        <begin position="7"/>
        <end position="90"/>
    </location>
</feature>
<organism evidence="2 3">
    <name type="scientific">Microvirga aerophila</name>
    <dbReference type="NCBI Taxonomy" id="670291"/>
    <lineage>
        <taxon>Bacteria</taxon>
        <taxon>Pseudomonadati</taxon>
        <taxon>Pseudomonadota</taxon>
        <taxon>Alphaproteobacteria</taxon>
        <taxon>Hyphomicrobiales</taxon>
        <taxon>Methylobacteriaceae</taxon>
        <taxon>Microvirga</taxon>
    </lineage>
</organism>
<dbReference type="Proteomes" id="UP000321085">
    <property type="component" value="Unassembled WGS sequence"/>
</dbReference>
<dbReference type="Gene3D" id="2.40.10.220">
    <property type="entry name" value="predicted glycosyltransferase like domains"/>
    <property type="match status" value="1"/>
</dbReference>
<keyword evidence="3" id="KW-1185">Reference proteome</keyword>
<dbReference type="EMBL" id="BJYU01000140">
    <property type="protein sequence ID" value="GEO17971.1"/>
    <property type="molecule type" value="Genomic_DNA"/>
</dbReference>
<dbReference type="RefSeq" id="WP_114184653.1">
    <property type="nucleotide sequence ID" value="NZ_BJYU01000140.1"/>
</dbReference>
<gene>
    <name evidence="2" type="ORF">MAE02_56670</name>
</gene>
<dbReference type="SUPFAM" id="SSF141371">
    <property type="entry name" value="PilZ domain-like"/>
    <property type="match status" value="1"/>
</dbReference>
<evidence type="ECO:0000313" key="2">
    <source>
        <dbReference type="EMBL" id="GEO17971.1"/>
    </source>
</evidence>
<name>A0A512C179_9HYPH</name>
<dbReference type="OrthoDB" id="8020922at2"/>
<proteinExistence type="predicted"/>
<evidence type="ECO:0000313" key="3">
    <source>
        <dbReference type="Proteomes" id="UP000321085"/>
    </source>
</evidence>
<protein>
    <recommendedName>
        <fullName evidence="1">PilZ domain-containing protein</fullName>
    </recommendedName>
</protein>
<reference evidence="2 3" key="1">
    <citation type="submission" date="2019-07" db="EMBL/GenBank/DDBJ databases">
        <title>Whole genome shotgun sequence of Microvirga aerophila NBRC 106136.</title>
        <authorList>
            <person name="Hosoyama A."/>
            <person name="Uohara A."/>
            <person name="Ohji S."/>
            <person name="Ichikawa N."/>
        </authorList>
    </citation>
    <scope>NUCLEOTIDE SEQUENCE [LARGE SCALE GENOMIC DNA]</scope>
    <source>
        <strain evidence="2 3">NBRC 106136</strain>
    </source>
</reference>
<accession>A0A512C179</accession>
<comment type="caution">
    <text evidence="2">The sequence shown here is derived from an EMBL/GenBank/DDBJ whole genome shotgun (WGS) entry which is preliminary data.</text>
</comment>
<dbReference type="GO" id="GO:0035438">
    <property type="term" value="F:cyclic-di-GMP binding"/>
    <property type="evidence" value="ECO:0007669"/>
    <property type="project" value="InterPro"/>
</dbReference>
<sequence>MTHELVQRRSSERIQTFLEGRVVLDDCSSFIECTVWDISDTGARIGFLQPAEVPLEFELQIPREGASAQVRLVWSTGKEHGVAFTDEPAHQP</sequence>